<comment type="similarity">
    <text evidence="2">Belongs to the Ntn-hydrolase family.</text>
</comment>
<proteinExistence type="inferred from homology"/>
<dbReference type="CDD" id="cd00201">
    <property type="entry name" value="WW"/>
    <property type="match status" value="1"/>
</dbReference>
<evidence type="ECO:0000256" key="9">
    <source>
        <dbReference type="PIRSR" id="PIRSR600246-1"/>
    </source>
</evidence>
<evidence type="ECO:0000256" key="2">
    <source>
        <dbReference type="ARBA" id="ARBA00010872"/>
    </source>
</evidence>
<dbReference type="GO" id="GO:0099122">
    <property type="term" value="F:RNA polymerase II C-terminal domain binding"/>
    <property type="evidence" value="ECO:0007669"/>
    <property type="project" value="InterPro"/>
</dbReference>
<feature type="compositionally biased region" description="Basic residues" evidence="12">
    <location>
        <begin position="22"/>
        <end position="36"/>
    </location>
</feature>
<dbReference type="FunFam" id="2.20.70.10:FF:000036">
    <property type="entry name" value="Phosphorylated CTD-interacting factor 1"/>
    <property type="match status" value="1"/>
</dbReference>
<evidence type="ECO:0000256" key="12">
    <source>
        <dbReference type="SAM" id="MobiDB-lite"/>
    </source>
</evidence>
<dbReference type="FunFam" id="3.60.20.30:FF:000001">
    <property type="entry name" value="Isoaspartyl peptidase/L-asparaginase"/>
    <property type="match status" value="1"/>
</dbReference>
<evidence type="ECO:0000256" key="5">
    <source>
        <dbReference type="ARBA" id="ARBA00022813"/>
    </source>
</evidence>
<dbReference type="Pfam" id="PF00397">
    <property type="entry name" value="WW"/>
    <property type="match status" value="1"/>
</dbReference>
<evidence type="ECO:0000256" key="7">
    <source>
        <dbReference type="ARBA" id="ARBA00054922"/>
    </source>
</evidence>
<feature type="binding site" evidence="10">
    <location>
        <begin position="1007"/>
        <end position="1010"/>
    </location>
    <ligand>
        <name>substrate</name>
    </ligand>
</feature>
<evidence type="ECO:0000256" key="1">
    <source>
        <dbReference type="ARBA" id="ARBA00000306"/>
    </source>
</evidence>
<gene>
    <name evidence="14" type="ORF">TCAL_02115</name>
</gene>
<evidence type="ECO:0000256" key="10">
    <source>
        <dbReference type="PIRSR" id="PIRSR600246-2"/>
    </source>
</evidence>
<dbReference type="AlphaFoldDB" id="A0A553N999"/>
<reference evidence="14 15" key="1">
    <citation type="journal article" date="2018" name="Nat. Ecol. Evol.">
        <title>Genomic signatures of mitonuclear coevolution across populations of Tigriopus californicus.</title>
        <authorList>
            <person name="Barreto F.S."/>
            <person name="Watson E.T."/>
            <person name="Lima T.G."/>
            <person name="Willett C.S."/>
            <person name="Edmands S."/>
            <person name="Li W."/>
            <person name="Burton R.S."/>
        </authorList>
    </citation>
    <scope>NUCLEOTIDE SEQUENCE [LARGE SCALE GENOMIC DNA]</scope>
    <source>
        <strain evidence="14 15">San Diego</strain>
    </source>
</reference>
<keyword evidence="4" id="KW-0378">Hydrolase</keyword>
<evidence type="ECO:0000313" key="15">
    <source>
        <dbReference type="Proteomes" id="UP000318571"/>
    </source>
</evidence>
<evidence type="ECO:0000256" key="3">
    <source>
        <dbReference type="ARBA" id="ARBA00022670"/>
    </source>
</evidence>
<comment type="catalytic activity">
    <reaction evidence="1">
        <text>Cleavage of a beta-linked Asp residue from the N-terminus of a polypeptide.</text>
        <dbReference type="EC" id="3.4.19.5"/>
    </reaction>
</comment>
<comment type="subunit">
    <text evidence="8">Heterodimer of an alpha and beta chain produced by autocleavage.</text>
</comment>
<dbReference type="InterPro" id="IPR022035">
    <property type="entry name" value="PCIF1_WW"/>
</dbReference>
<feature type="region of interest" description="Disordered" evidence="12">
    <location>
        <begin position="1"/>
        <end position="103"/>
    </location>
</feature>
<evidence type="ECO:0000256" key="6">
    <source>
        <dbReference type="ARBA" id="ARBA00049366"/>
    </source>
</evidence>
<comment type="catalytic activity">
    <reaction evidence="6">
        <text>L-asparagine + H2O = L-aspartate + NH4(+)</text>
        <dbReference type="Rhea" id="RHEA:21016"/>
        <dbReference type="ChEBI" id="CHEBI:15377"/>
        <dbReference type="ChEBI" id="CHEBI:28938"/>
        <dbReference type="ChEBI" id="CHEBI:29991"/>
        <dbReference type="ChEBI" id="CHEBI:58048"/>
        <dbReference type="EC" id="3.5.1.1"/>
    </reaction>
</comment>
<feature type="compositionally biased region" description="Pro residues" evidence="12">
    <location>
        <begin position="187"/>
        <end position="197"/>
    </location>
</feature>
<dbReference type="InterPro" id="IPR000246">
    <property type="entry name" value="Peptidase_T2"/>
</dbReference>
<evidence type="ECO:0000256" key="8">
    <source>
        <dbReference type="ARBA" id="ARBA00061780"/>
    </source>
</evidence>
<feature type="compositionally biased region" description="Basic and acidic residues" evidence="12">
    <location>
        <begin position="714"/>
        <end position="726"/>
    </location>
</feature>
<dbReference type="EMBL" id="VCGU01000459">
    <property type="protein sequence ID" value="TRY62018.1"/>
    <property type="molecule type" value="Genomic_DNA"/>
</dbReference>
<keyword evidence="15" id="KW-1185">Reference proteome</keyword>
<dbReference type="Pfam" id="PF01112">
    <property type="entry name" value="Asparaginase_2"/>
    <property type="match status" value="1"/>
</dbReference>
<dbReference type="CDD" id="cd04702">
    <property type="entry name" value="ASRGL1_like"/>
    <property type="match status" value="1"/>
</dbReference>
<dbReference type="GO" id="GO:0004067">
    <property type="term" value="F:asparaginase activity"/>
    <property type="evidence" value="ECO:0007669"/>
    <property type="project" value="UniProtKB-EC"/>
</dbReference>
<feature type="compositionally biased region" description="Low complexity" evidence="12">
    <location>
        <begin position="763"/>
        <end position="775"/>
    </location>
</feature>
<dbReference type="SUPFAM" id="SSF56235">
    <property type="entry name" value="N-terminal nucleophile aminohydrolases (Ntn hydrolases)"/>
    <property type="match status" value="1"/>
</dbReference>
<dbReference type="PANTHER" id="PTHR21727">
    <property type="entry name" value="PHOSPHORYLATED CTD INTERACTING FACTOR 1"/>
    <property type="match status" value="1"/>
</dbReference>
<evidence type="ECO:0000313" key="14">
    <source>
        <dbReference type="EMBL" id="TRY62018.1"/>
    </source>
</evidence>
<dbReference type="PANTHER" id="PTHR21727:SF0">
    <property type="entry name" value="MRNA (2'-O-METHYLADENOSINE-N(6)-)-METHYLTRANSFERASE"/>
    <property type="match status" value="1"/>
</dbReference>
<keyword evidence="5" id="KW-0068">Autocatalytic cleavage</keyword>
<dbReference type="SMART" id="SM00456">
    <property type="entry name" value="WW"/>
    <property type="match status" value="1"/>
</dbReference>
<feature type="compositionally biased region" description="Low complexity" evidence="12">
    <location>
        <begin position="138"/>
        <end position="160"/>
    </location>
</feature>
<dbReference type="InterPro" id="IPR039881">
    <property type="entry name" value="PCIF1-like"/>
</dbReference>
<dbReference type="Proteomes" id="UP000318571">
    <property type="component" value="Chromosome 8"/>
</dbReference>
<feature type="compositionally biased region" description="Polar residues" evidence="12">
    <location>
        <begin position="729"/>
        <end position="747"/>
    </location>
</feature>
<dbReference type="GO" id="GO:0016422">
    <property type="term" value="F:mRNA (2'-O-methyladenosine-N6-)-methyltransferase activity"/>
    <property type="evidence" value="ECO:0007669"/>
    <property type="project" value="InterPro"/>
</dbReference>
<feature type="compositionally biased region" description="Gly residues" evidence="12">
    <location>
        <begin position="1"/>
        <end position="12"/>
    </location>
</feature>
<evidence type="ECO:0000259" key="13">
    <source>
        <dbReference type="PROSITE" id="PS50020"/>
    </source>
</evidence>
<comment type="caution">
    <text evidence="14">The sequence shown here is derived from an EMBL/GenBank/DDBJ whole genome shotgun (WGS) entry which is preliminary data.</text>
</comment>
<dbReference type="GO" id="GO:0006508">
    <property type="term" value="P:proteolysis"/>
    <property type="evidence" value="ECO:0007669"/>
    <property type="project" value="UniProtKB-KW"/>
</dbReference>
<feature type="region of interest" description="Disordered" evidence="12">
    <location>
        <begin position="138"/>
        <end position="212"/>
    </location>
</feature>
<feature type="domain" description="WW" evidence="13">
    <location>
        <begin position="107"/>
        <end position="141"/>
    </location>
</feature>
<accession>A0A553N999</accession>
<dbReference type="GO" id="GO:0008798">
    <property type="term" value="F:beta-aspartyl-peptidase activity"/>
    <property type="evidence" value="ECO:0007669"/>
    <property type="project" value="UniProtKB-EC"/>
</dbReference>
<comment type="function">
    <text evidence="7">Has both L-asparaginase and beta-aspartyl peptidase activity. Does not have aspartylglucosaminidase activity and is inactive toward GlcNAc-L-Asn. Likewise, has no activity toward glutamine.</text>
</comment>
<feature type="compositionally biased region" description="Polar residues" evidence="12">
    <location>
        <begin position="167"/>
        <end position="178"/>
    </location>
</feature>
<sequence length="1119" mass="123291">MASPAGGGGGEPTGPSVLAHNNNHHHPHPHHRLHPRHAGDGGGAEDGQRSPNMVPLKMPGPHAHLPMAPGTPGTPGSMPGPNPVPHTPTGPPGGPPPLAFETDLPPELLHQGWRKYWSKRENRPYFFNRNSGETLWDLPPLGHAPPGHHSPLSGPHSPGMSPGPPFQRNSDPLGINQNGPPVGHVHGPPPGASPSVPPHGLKRRPSEEMGPASAKKFIVAGPWDLELPTNVILFEKKPTMLPHPHPDVELLRFSYVMKLRQSFQEMCHSREGIDAPKESFNRWLLERKVIDQGADPVLPSYCFPEISMSMYREIMNDIPMKLVKPKFTGEARKQLSKYCEAAKTMMEVRSASSESRKIVKWNVEDTFNWLRRTVGANYDDFQERLTHLKTQCQPHITDAAKNSVEGICRKMYTLSCDYAQKVQERSQEVLKEANILEHNAKTQVPHQRKVWCYPIQFALPCPRLPIVEFFQDKEFTQLRFKGEVMRLNITYFQKLEQLYRYGCADDRKFEFFLTRVWMLLKRYNGYFGTAPGEGAQNQGALPVSVFECLHRQFGVAFECFGSPLNCYFRQYCSAFPDIDSYFGSRGPILEFKPLCGSFEANPPFCEELIDAMVSHFERLLDESHEPLSFIVFLPEWREPAPEALLKLEGSRWKRKQVVVPPLEHDYRHGFQHTLPKTDINIRSINGTLIVWLQNDAGYQRWGPTEDRVEQLLESFRPGRERERDKAQILSPSRPQTGPQTPPNSALTGSPAHPHHVITPTGPSGSSSSGSNNHGIVGVGIGASGNGGENHYHGPKEALMPTILVHGGAGDIDEDMVIRKFNGTKAAVRQGYQVLMDGGSVMDAVMETIKVLEDNPAFNAGKGAALTQPGHIETDASIMRGSDLAAGSVASVSGIRNPIVAARKVLEQTPHVQLAGDSASNWAVDQGCETEDEDYFITLHQYEYWLQWLADHNMTKSTSGEYKTMNQIETMDKWKNQKSTVGAVAIDADGNIAAGTSTGGLTGKLPGRVGDTPGIGHGVFADNDSVGVSGTGVGESFMKVGVARRVSYLVEKTGLSPNDAITETLDYMAQRVGGDGGVIAIDGAGNLGIGWNSNQMSWAYGRNGELHYGVNRGEDFVEDI</sequence>
<dbReference type="Gene3D" id="2.20.70.10">
    <property type="match status" value="1"/>
</dbReference>
<feature type="compositionally biased region" description="Low complexity" evidence="12">
    <location>
        <begin position="66"/>
        <end position="77"/>
    </location>
</feature>
<protein>
    <recommendedName>
        <fullName evidence="13">WW domain-containing protein</fullName>
    </recommendedName>
</protein>
<feature type="binding site" evidence="10">
    <location>
        <begin position="1030"/>
        <end position="1033"/>
    </location>
    <ligand>
        <name>substrate</name>
    </ligand>
</feature>
<feature type="active site" description="Nucleophile" evidence="9">
    <location>
        <position position="979"/>
    </location>
</feature>
<dbReference type="SUPFAM" id="SSF51045">
    <property type="entry name" value="WW domain"/>
    <property type="match status" value="1"/>
</dbReference>
<name>A0A553N999_TIGCA</name>
<evidence type="ECO:0000256" key="11">
    <source>
        <dbReference type="PIRSR" id="PIRSR600246-3"/>
    </source>
</evidence>
<feature type="compositionally biased region" description="Pro residues" evidence="12">
    <location>
        <begin position="78"/>
        <end position="98"/>
    </location>
</feature>
<dbReference type="Pfam" id="PF12237">
    <property type="entry name" value="PCIF1_WW"/>
    <property type="match status" value="1"/>
</dbReference>
<dbReference type="PROSITE" id="PS50020">
    <property type="entry name" value="WW_DOMAIN_2"/>
    <property type="match status" value="1"/>
</dbReference>
<dbReference type="GO" id="GO:0005634">
    <property type="term" value="C:nucleus"/>
    <property type="evidence" value="ECO:0007669"/>
    <property type="project" value="TreeGrafter"/>
</dbReference>
<feature type="region of interest" description="Disordered" evidence="12">
    <location>
        <begin position="714"/>
        <end position="781"/>
    </location>
</feature>
<evidence type="ECO:0000256" key="4">
    <source>
        <dbReference type="ARBA" id="ARBA00022801"/>
    </source>
</evidence>
<feature type="site" description="Cleavage; by autolysis" evidence="11">
    <location>
        <begin position="978"/>
        <end position="979"/>
    </location>
</feature>
<keyword evidence="3" id="KW-0645">Protease</keyword>
<dbReference type="InterPro" id="IPR036020">
    <property type="entry name" value="WW_dom_sf"/>
</dbReference>
<organism evidence="14 15">
    <name type="scientific">Tigriopus californicus</name>
    <name type="common">Marine copepod</name>
    <dbReference type="NCBI Taxonomy" id="6832"/>
    <lineage>
        <taxon>Eukaryota</taxon>
        <taxon>Metazoa</taxon>
        <taxon>Ecdysozoa</taxon>
        <taxon>Arthropoda</taxon>
        <taxon>Crustacea</taxon>
        <taxon>Multicrustacea</taxon>
        <taxon>Hexanauplia</taxon>
        <taxon>Copepoda</taxon>
        <taxon>Harpacticoida</taxon>
        <taxon>Harpacticidae</taxon>
        <taxon>Tigriopus</taxon>
    </lineage>
</organism>
<dbReference type="InterPro" id="IPR033844">
    <property type="entry name" value="ASRGL1_meta"/>
</dbReference>
<dbReference type="InterPro" id="IPR029055">
    <property type="entry name" value="Ntn_hydrolases_N"/>
</dbReference>
<dbReference type="Gene3D" id="3.60.20.30">
    <property type="entry name" value="(Glycosyl)asparaginase"/>
    <property type="match status" value="1"/>
</dbReference>
<dbReference type="InterPro" id="IPR001202">
    <property type="entry name" value="WW_dom"/>
</dbReference>